<keyword evidence="8 10" id="KW-0139">CF(1)</keyword>
<dbReference type="PANTHER" id="PTHR11693">
    <property type="entry name" value="ATP SYNTHASE GAMMA CHAIN"/>
    <property type="match status" value="1"/>
</dbReference>
<name>A0A4Q9KD92_9ACTN</name>
<dbReference type="PRINTS" id="PR00126">
    <property type="entry name" value="ATPASEGAMMA"/>
</dbReference>
<dbReference type="HAMAP" id="MF_00815">
    <property type="entry name" value="ATP_synth_gamma_bact"/>
    <property type="match status" value="1"/>
</dbReference>
<dbReference type="RefSeq" id="WP_131168038.1">
    <property type="nucleotide sequence ID" value="NZ_SDMQ01000007.1"/>
</dbReference>
<dbReference type="NCBIfam" id="NF004145">
    <property type="entry name" value="PRK05621.1-2"/>
    <property type="match status" value="1"/>
</dbReference>
<dbReference type="PANTHER" id="PTHR11693:SF22">
    <property type="entry name" value="ATP SYNTHASE SUBUNIT GAMMA, MITOCHONDRIAL"/>
    <property type="match status" value="1"/>
</dbReference>
<keyword evidence="9 10" id="KW-0066">ATP synthesis</keyword>
<dbReference type="InterPro" id="IPR023632">
    <property type="entry name" value="ATP_synth_F1_gsu_CS"/>
</dbReference>
<dbReference type="PROSITE" id="PS00153">
    <property type="entry name" value="ATPASE_GAMMA"/>
    <property type="match status" value="1"/>
</dbReference>
<sequence length="303" mass="33721">MASSLRELRQRRKSVSATKKITKAMELIAASKVIRAQQAASKALPYTRELNRAVSALATHSANLEHPLTTRVERPRRAALLVLTSDRGMNGAFNSNVHKTGARMRARLEEQGMEVKRYVVGRKGIGYMKFRELSMAQTWEGFSDAPTFANAHEIADVLIKDFLTPYEEGGVDEIHAVYTRMESMLTQTPRVRRLLPLEVVEGVTELGEQDHIPQYDFEPDAATVLDAVMPVYVRSRVWFYLLQSSASILASQQRAMKSATDNANQLIESLTREANQARQAEITQEITEIVGGASALAESSAQD</sequence>
<dbReference type="GO" id="GO:0005886">
    <property type="term" value="C:plasma membrane"/>
    <property type="evidence" value="ECO:0007669"/>
    <property type="project" value="UniProtKB-SubCell"/>
</dbReference>
<dbReference type="Gene3D" id="3.40.1380.10">
    <property type="match status" value="1"/>
</dbReference>
<keyword evidence="11" id="KW-0175">Coiled coil</keyword>
<keyword evidence="10" id="KW-1003">Cell membrane</keyword>
<dbReference type="AlphaFoldDB" id="A0A4Q9KD92"/>
<evidence type="ECO:0000256" key="4">
    <source>
        <dbReference type="ARBA" id="ARBA00022448"/>
    </source>
</evidence>
<dbReference type="EMBL" id="SDMQ01000007">
    <property type="protein sequence ID" value="TBT84614.1"/>
    <property type="molecule type" value="Genomic_DNA"/>
</dbReference>
<evidence type="ECO:0000313" key="12">
    <source>
        <dbReference type="EMBL" id="TBT84614.1"/>
    </source>
</evidence>
<evidence type="ECO:0000256" key="11">
    <source>
        <dbReference type="SAM" id="Coils"/>
    </source>
</evidence>
<dbReference type="NCBIfam" id="TIGR01146">
    <property type="entry name" value="ATPsyn_F1gamma"/>
    <property type="match status" value="1"/>
</dbReference>
<dbReference type="GO" id="GO:0005524">
    <property type="term" value="F:ATP binding"/>
    <property type="evidence" value="ECO:0007669"/>
    <property type="project" value="UniProtKB-UniRule"/>
</dbReference>
<comment type="similarity">
    <text evidence="3 10">Belongs to the ATPase gamma chain family.</text>
</comment>
<dbReference type="CDD" id="cd12151">
    <property type="entry name" value="F1-ATPase_gamma"/>
    <property type="match status" value="1"/>
</dbReference>
<gene>
    <name evidence="10" type="primary">atpG</name>
    <name evidence="12" type="ORF">ET989_08070</name>
</gene>
<evidence type="ECO:0000256" key="6">
    <source>
        <dbReference type="ARBA" id="ARBA00023065"/>
    </source>
</evidence>
<accession>A0A4Q9KD92</accession>
<evidence type="ECO:0000256" key="5">
    <source>
        <dbReference type="ARBA" id="ARBA00022781"/>
    </source>
</evidence>
<evidence type="ECO:0000256" key="9">
    <source>
        <dbReference type="ARBA" id="ARBA00023310"/>
    </source>
</evidence>
<keyword evidence="7 10" id="KW-0472">Membrane</keyword>
<evidence type="ECO:0000256" key="7">
    <source>
        <dbReference type="ARBA" id="ARBA00023136"/>
    </source>
</evidence>
<protein>
    <recommendedName>
        <fullName evidence="10">ATP synthase gamma chain</fullName>
    </recommendedName>
    <alternativeName>
        <fullName evidence="10">ATP synthase F1 sector gamma subunit</fullName>
    </alternativeName>
    <alternativeName>
        <fullName evidence="10">F-ATPase gamma subunit</fullName>
    </alternativeName>
</protein>
<comment type="caution">
    <text evidence="12">The sequence shown here is derived from an EMBL/GenBank/DDBJ whole genome shotgun (WGS) entry which is preliminary data.</text>
</comment>
<comment type="function">
    <text evidence="1 10">Produces ATP from ADP in the presence of a proton gradient across the membrane. The gamma chain is believed to be important in regulating ATPase activity and the flow of protons through the CF(0) complex.</text>
</comment>
<dbReference type="Pfam" id="PF00231">
    <property type="entry name" value="ATP-synt"/>
    <property type="match status" value="1"/>
</dbReference>
<evidence type="ECO:0000313" key="13">
    <source>
        <dbReference type="Proteomes" id="UP000292373"/>
    </source>
</evidence>
<organism evidence="12 13">
    <name type="scientific">Propioniciclava sinopodophylli</name>
    <dbReference type="NCBI Taxonomy" id="1837344"/>
    <lineage>
        <taxon>Bacteria</taxon>
        <taxon>Bacillati</taxon>
        <taxon>Actinomycetota</taxon>
        <taxon>Actinomycetes</taxon>
        <taxon>Propionibacteriales</taxon>
        <taxon>Propionibacteriaceae</taxon>
        <taxon>Propioniciclava</taxon>
    </lineage>
</organism>
<dbReference type="OrthoDB" id="9812769at2"/>
<evidence type="ECO:0000256" key="3">
    <source>
        <dbReference type="ARBA" id="ARBA00007681"/>
    </source>
</evidence>
<reference evidence="12 13" key="1">
    <citation type="submission" date="2019-01" db="EMBL/GenBank/DDBJ databases">
        <title>Lactibacter flavus gen. nov., sp. nov., a novel bacterium of the family Propionibacteriaceae isolated from raw milk and dairy products.</title>
        <authorList>
            <person name="Huptas C."/>
            <person name="Wenning M."/>
            <person name="Breitenwieser F."/>
            <person name="Doll E."/>
            <person name="Von Neubeck M."/>
            <person name="Busse H.-J."/>
            <person name="Scherer S."/>
        </authorList>
    </citation>
    <scope>NUCLEOTIDE SEQUENCE [LARGE SCALE GENOMIC DNA]</scope>
    <source>
        <strain evidence="12 13">KCTC 33808</strain>
    </source>
</reference>
<comment type="subunit">
    <text evidence="10">F-type ATPases have 2 components, CF(1) - the catalytic core - and CF(0) - the membrane proton channel. CF(1) has five subunits: alpha(3), beta(3), gamma(1), delta(1), epsilon(1). CF(0) has three main subunits: a, b and c.</text>
</comment>
<dbReference type="InterPro" id="IPR000131">
    <property type="entry name" value="ATP_synth_F1_gsu"/>
</dbReference>
<keyword evidence="5 10" id="KW-0375">Hydrogen ion transport</keyword>
<dbReference type="GO" id="GO:0042777">
    <property type="term" value="P:proton motive force-driven plasma membrane ATP synthesis"/>
    <property type="evidence" value="ECO:0007669"/>
    <property type="project" value="UniProtKB-UniRule"/>
</dbReference>
<keyword evidence="6 10" id="KW-0406">Ion transport</keyword>
<dbReference type="GO" id="GO:0046933">
    <property type="term" value="F:proton-transporting ATP synthase activity, rotational mechanism"/>
    <property type="evidence" value="ECO:0007669"/>
    <property type="project" value="UniProtKB-UniRule"/>
</dbReference>
<dbReference type="GO" id="GO:0045259">
    <property type="term" value="C:proton-transporting ATP synthase complex"/>
    <property type="evidence" value="ECO:0007669"/>
    <property type="project" value="UniProtKB-KW"/>
</dbReference>
<dbReference type="Proteomes" id="UP000292373">
    <property type="component" value="Unassembled WGS sequence"/>
</dbReference>
<keyword evidence="13" id="KW-1185">Reference proteome</keyword>
<dbReference type="InterPro" id="IPR035968">
    <property type="entry name" value="ATP_synth_F1_ATPase_gsu"/>
</dbReference>
<evidence type="ECO:0000256" key="10">
    <source>
        <dbReference type="HAMAP-Rule" id="MF_00815"/>
    </source>
</evidence>
<comment type="subcellular location">
    <subcellularLocation>
        <location evidence="10">Cell membrane</location>
        <topology evidence="10">Peripheral membrane protein</topology>
    </subcellularLocation>
    <subcellularLocation>
        <location evidence="2">Membrane</location>
        <topology evidence="2">Peripheral membrane protein</topology>
    </subcellularLocation>
</comment>
<keyword evidence="4 10" id="KW-0813">Transport</keyword>
<feature type="coiled-coil region" evidence="11">
    <location>
        <begin position="249"/>
        <end position="280"/>
    </location>
</feature>
<dbReference type="Gene3D" id="1.10.287.80">
    <property type="entry name" value="ATP synthase, gamma subunit, helix hairpin domain"/>
    <property type="match status" value="2"/>
</dbReference>
<proteinExistence type="inferred from homology"/>
<evidence type="ECO:0000256" key="8">
    <source>
        <dbReference type="ARBA" id="ARBA00023196"/>
    </source>
</evidence>
<evidence type="ECO:0000256" key="2">
    <source>
        <dbReference type="ARBA" id="ARBA00004170"/>
    </source>
</evidence>
<dbReference type="SUPFAM" id="SSF52943">
    <property type="entry name" value="ATP synthase (F1-ATPase), gamma subunit"/>
    <property type="match status" value="1"/>
</dbReference>
<evidence type="ECO:0000256" key="1">
    <source>
        <dbReference type="ARBA" id="ARBA00003456"/>
    </source>
</evidence>